<keyword evidence="2" id="KW-1185">Reference proteome</keyword>
<dbReference type="Proteomes" id="UP001302477">
    <property type="component" value="Chromosome"/>
</dbReference>
<sequence length="247" mass="27832">MMSWIAAAAISISSCSAPEEVVTTAVVTGVAQTTHSTSGSSGELRYCEYFLVDDSGNVRVLYYDPVGQKIAEKRLSLPQDSSSNSMAGEVRPEVIQEDFRRGEIREVSREGDNWRIRYRNSAQGRWQDSVVPDVNVDVVDAGFDAFVREHWGRLTSGETVEFDFVSPVHGQSVRLRARAVVCDGSMTASDHVCLNVDLAQPWLRWLAGDLLLTYSSRDRRLQYFRGIVNLHDERGKAQKLSIRYFYR</sequence>
<dbReference type="KEGG" id="mpaf:R5R33_01370"/>
<gene>
    <name evidence="1" type="ORF">R5R33_01370</name>
</gene>
<dbReference type="EMBL" id="CP137555">
    <property type="protein sequence ID" value="WOX05827.1"/>
    <property type="molecule type" value="Genomic_DNA"/>
</dbReference>
<dbReference type="AlphaFoldDB" id="A0AAU0MYP6"/>
<name>A0AAU0MYP6_9GAMM</name>
<accession>A0AAU0MYP6</accession>
<proteinExistence type="predicted"/>
<evidence type="ECO:0000313" key="1">
    <source>
        <dbReference type="EMBL" id="WOX05827.1"/>
    </source>
</evidence>
<evidence type="ECO:0008006" key="3">
    <source>
        <dbReference type="Google" id="ProtNLM"/>
    </source>
</evidence>
<protein>
    <recommendedName>
        <fullName evidence="3">Lipoprotein</fullName>
    </recommendedName>
</protein>
<reference evidence="1 2" key="1">
    <citation type="submission" date="2023-10" db="EMBL/GenBank/DDBJ databases">
        <title>Description of Microbulbifer bruguierae sp. nov., isolated from the sediments of mangrove plant Bruguiera sexangula and comparative genomic analyses of the genus Microbulbifer.</title>
        <authorList>
            <person name="Long M."/>
        </authorList>
    </citation>
    <scope>NUCLEOTIDE SEQUENCE [LARGE SCALE GENOMIC DNA]</scope>
    <source>
        <strain evidence="1 2">SPO729</strain>
    </source>
</reference>
<dbReference type="RefSeq" id="WP_318954291.1">
    <property type="nucleotide sequence ID" value="NZ_CP137555.1"/>
</dbReference>
<organism evidence="1 2">
    <name type="scientific">Microbulbifer pacificus</name>
    <dbReference type="NCBI Taxonomy" id="407164"/>
    <lineage>
        <taxon>Bacteria</taxon>
        <taxon>Pseudomonadati</taxon>
        <taxon>Pseudomonadota</taxon>
        <taxon>Gammaproteobacteria</taxon>
        <taxon>Cellvibrionales</taxon>
        <taxon>Microbulbiferaceae</taxon>
        <taxon>Microbulbifer</taxon>
    </lineage>
</organism>
<evidence type="ECO:0000313" key="2">
    <source>
        <dbReference type="Proteomes" id="UP001302477"/>
    </source>
</evidence>